<sequence length="69" mass="8126">MFGFHEFIVVSVHPERNMVFYVFGHDNRLMSYDMDSGEARMIRVLGRDCSEHFIPYVPLFSESLEDGHQ</sequence>
<reference evidence="1" key="1">
    <citation type="submission" date="2014-09" db="EMBL/GenBank/DDBJ databases">
        <authorList>
            <person name="Magalhaes I.L.F."/>
            <person name="Oliveira U."/>
            <person name="Santos F.R."/>
            <person name="Vidigal T.H.D.A."/>
            <person name="Brescovit A.D."/>
            <person name="Santos A.J."/>
        </authorList>
    </citation>
    <scope>NUCLEOTIDE SEQUENCE</scope>
    <source>
        <tissue evidence="1">Shoot tissue taken approximately 20 cm above the soil surface</tissue>
    </source>
</reference>
<evidence type="ECO:0000313" key="1">
    <source>
        <dbReference type="EMBL" id="JAD41275.1"/>
    </source>
</evidence>
<proteinExistence type="predicted"/>
<accession>A0A0A8ZWZ1</accession>
<organism evidence="1">
    <name type="scientific">Arundo donax</name>
    <name type="common">Giant reed</name>
    <name type="synonym">Donax arundinaceus</name>
    <dbReference type="NCBI Taxonomy" id="35708"/>
    <lineage>
        <taxon>Eukaryota</taxon>
        <taxon>Viridiplantae</taxon>
        <taxon>Streptophyta</taxon>
        <taxon>Embryophyta</taxon>
        <taxon>Tracheophyta</taxon>
        <taxon>Spermatophyta</taxon>
        <taxon>Magnoliopsida</taxon>
        <taxon>Liliopsida</taxon>
        <taxon>Poales</taxon>
        <taxon>Poaceae</taxon>
        <taxon>PACMAD clade</taxon>
        <taxon>Arundinoideae</taxon>
        <taxon>Arundineae</taxon>
        <taxon>Arundo</taxon>
    </lineage>
</organism>
<dbReference type="EMBL" id="GBRH01256620">
    <property type="protein sequence ID" value="JAD41275.1"/>
    <property type="molecule type" value="Transcribed_RNA"/>
</dbReference>
<reference evidence="1" key="2">
    <citation type="journal article" date="2015" name="Data Brief">
        <title>Shoot transcriptome of the giant reed, Arundo donax.</title>
        <authorList>
            <person name="Barrero R.A."/>
            <person name="Guerrero F.D."/>
            <person name="Moolhuijzen P."/>
            <person name="Goolsby J.A."/>
            <person name="Tidwell J."/>
            <person name="Bellgard S.E."/>
            <person name="Bellgard M.I."/>
        </authorList>
    </citation>
    <scope>NUCLEOTIDE SEQUENCE</scope>
    <source>
        <tissue evidence="1">Shoot tissue taken approximately 20 cm above the soil surface</tissue>
    </source>
</reference>
<protein>
    <submittedName>
        <fullName evidence="1">Uncharacterized protein</fullName>
    </submittedName>
</protein>
<dbReference type="AlphaFoldDB" id="A0A0A8ZWZ1"/>
<name>A0A0A8ZWZ1_ARUDO</name>